<dbReference type="InterPro" id="IPR039634">
    <property type="entry name" value="Bul1-like"/>
</dbReference>
<organism evidence="2 3">
    <name type="scientific">Aspergillus avenaceus</name>
    <dbReference type="NCBI Taxonomy" id="36643"/>
    <lineage>
        <taxon>Eukaryota</taxon>
        <taxon>Fungi</taxon>
        <taxon>Dikarya</taxon>
        <taxon>Ascomycota</taxon>
        <taxon>Pezizomycotina</taxon>
        <taxon>Eurotiomycetes</taxon>
        <taxon>Eurotiomycetidae</taxon>
        <taxon>Eurotiales</taxon>
        <taxon>Aspergillaceae</taxon>
        <taxon>Aspergillus</taxon>
        <taxon>Aspergillus subgen. Circumdati</taxon>
    </lineage>
</organism>
<evidence type="ECO:0000256" key="1">
    <source>
        <dbReference type="SAM" id="MobiDB-lite"/>
    </source>
</evidence>
<dbReference type="Gene3D" id="2.60.40.640">
    <property type="match status" value="1"/>
</dbReference>
<dbReference type="EMBL" id="ML742023">
    <property type="protein sequence ID" value="KAE8155264.1"/>
    <property type="molecule type" value="Genomic_DNA"/>
</dbReference>
<feature type="compositionally biased region" description="Low complexity" evidence="1">
    <location>
        <begin position="234"/>
        <end position="244"/>
    </location>
</feature>
<name>A0A5N6U9G9_ASPAV</name>
<dbReference type="PANTHER" id="PTHR31904">
    <property type="entry name" value="BYPASS OF STOP CODON PROTEIN 5-RELATED"/>
    <property type="match status" value="1"/>
</dbReference>
<dbReference type="PANTHER" id="PTHR31904:SF1">
    <property type="entry name" value="BYPASS OF STOP CODON PROTEIN 5-RELATED"/>
    <property type="match status" value="1"/>
</dbReference>
<dbReference type="OrthoDB" id="2283785at2759"/>
<dbReference type="Proteomes" id="UP000325780">
    <property type="component" value="Unassembled WGS sequence"/>
</dbReference>
<evidence type="ECO:0000313" key="3">
    <source>
        <dbReference type="Proteomes" id="UP000325780"/>
    </source>
</evidence>
<evidence type="ECO:0008006" key="4">
    <source>
        <dbReference type="Google" id="ProtNLM"/>
    </source>
</evidence>
<dbReference type="InterPro" id="IPR014752">
    <property type="entry name" value="Arrestin-like_C"/>
</dbReference>
<keyword evidence="3" id="KW-1185">Reference proteome</keyword>
<protein>
    <recommendedName>
        <fullName evidence="4">Arrestin-like N-terminal domain-containing protein</fullName>
    </recommendedName>
</protein>
<feature type="compositionally biased region" description="Basic and acidic residues" evidence="1">
    <location>
        <begin position="205"/>
        <end position="218"/>
    </location>
</feature>
<accession>A0A5N6U9G9</accession>
<reference evidence="2 3" key="1">
    <citation type="submission" date="2019-04" db="EMBL/GenBank/DDBJ databases">
        <title>Friends and foes A comparative genomics study of 23 Aspergillus species from section Flavi.</title>
        <authorList>
            <consortium name="DOE Joint Genome Institute"/>
            <person name="Kjaerbolling I."/>
            <person name="Vesth T."/>
            <person name="Frisvad J.C."/>
            <person name="Nybo J.L."/>
            <person name="Theobald S."/>
            <person name="Kildgaard S."/>
            <person name="Isbrandt T."/>
            <person name="Kuo A."/>
            <person name="Sato A."/>
            <person name="Lyhne E.K."/>
            <person name="Kogle M.E."/>
            <person name="Wiebenga A."/>
            <person name="Kun R.S."/>
            <person name="Lubbers R.J."/>
            <person name="Makela M.R."/>
            <person name="Barry K."/>
            <person name="Chovatia M."/>
            <person name="Clum A."/>
            <person name="Daum C."/>
            <person name="Haridas S."/>
            <person name="He G."/>
            <person name="LaButti K."/>
            <person name="Lipzen A."/>
            <person name="Mondo S."/>
            <person name="Riley R."/>
            <person name="Salamov A."/>
            <person name="Simmons B.A."/>
            <person name="Magnuson J.K."/>
            <person name="Henrissat B."/>
            <person name="Mortensen U.H."/>
            <person name="Larsen T.O."/>
            <person name="Devries R.P."/>
            <person name="Grigoriev I.V."/>
            <person name="Machida M."/>
            <person name="Baker S.E."/>
            <person name="Andersen M.R."/>
        </authorList>
    </citation>
    <scope>NUCLEOTIDE SEQUENCE [LARGE SCALE GENOMIC DNA]</scope>
    <source>
        <strain evidence="2 3">IBT 18842</strain>
    </source>
</reference>
<sequence length="415" mass="45896">MPFSPRTNPLNININLIGQTGKSPNTYTTGDIIEGNATITATNETYFDGVEIVFEGISQSHDSRVAAIPNPVEARHDFLQMFHPIDDAQYPSPRSFKPGRKYQFGFAFIVPTRLPNICSHRLDNPHLKHAHTLLPPSLGDPMLTNGGRALLDDMSSELCRIAYRIRVSILASSHVHDNGILKSTAKKVRIMPAIDEEPPLTTPDSGKDHTTQDTKDIRVGLTRKKQGTLSITTSQPSPLQLHPPSEAPNPTTTTATINLRFDPIGNNEQPPKLSAVESKIRVSTFYATTPWPDFPSSSHADSLSRLYYTKVLPLSSLCVTSTRWKRCVGEGFYTASIVVPITLPESKAFVPTFHSCLISRVYALDLCVFCQTPDVTLSSPCLSLRIPVQVTLLSRMLDNPPLYDEAAMCEKERFV</sequence>
<feature type="region of interest" description="Disordered" evidence="1">
    <location>
        <begin position="196"/>
        <end position="255"/>
    </location>
</feature>
<evidence type="ECO:0000313" key="2">
    <source>
        <dbReference type="EMBL" id="KAE8155264.1"/>
    </source>
</evidence>
<proteinExistence type="predicted"/>
<dbReference type="AlphaFoldDB" id="A0A5N6U9G9"/>
<gene>
    <name evidence="2" type="ORF">BDV25DRAFT_167712</name>
</gene>